<organism evidence="7 8">
    <name type="scientific">Aquibaculum arenosum</name>
    <dbReference type="NCBI Taxonomy" id="3032591"/>
    <lineage>
        <taxon>Bacteria</taxon>
        <taxon>Pseudomonadati</taxon>
        <taxon>Pseudomonadota</taxon>
        <taxon>Alphaproteobacteria</taxon>
        <taxon>Rhodospirillales</taxon>
        <taxon>Rhodovibrionaceae</taxon>
        <taxon>Aquibaculum</taxon>
    </lineage>
</organism>
<dbReference type="Proteomes" id="UP001215503">
    <property type="component" value="Unassembled WGS sequence"/>
</dbReference>
<proteinExistence type="predicted"/>
<feature type="transmembrane region" description="Helical" evidence="6">
    <location>
        <begin position="143"/>
        <end position="163"/>
    </location>
</feature>
<accession>A0ABT5YR45</accession>
<dbReference type="EMBL" id="JARHUD010000014">
    <property type="protein sequence ID" value="MDF2097453.1"/>
    <property type="molecule type" value="Genomic_DNA"/>
</dbReference>
<feature type="transmembrane region" description="Helical" evidence="6">
    <location>
        <begin position="115"/>
        <end position="131"/>
    </location>
</feature>
<dbReference type="RefSeq" id="WP_275824281.1">
    <property type="nucleotide sequence ID" value="NZ_JARHUD010000014.1"/>
</dbReference>
<evidence type="ECO:0000313" key="8">
    <source>
        <dbReference type="Proteomes" id="UP001215503"/>
    </source>
</evidence>
<protein>
    <submittedName>
        <fullName evidence="7">Branched-chain amino acid ABC transporter permease</fullName>
    </submittedName>
</protein>
<comment type="caution">
    <text evidence="7">The sequence shown here is derived from an EMBL/GenBank/DDBJ whole genome shotgun (WGS) entry which is preliminary data.</text>
</comment>
<feature type="transmembrane region" description="Helical" evidence="6">
    <location>
        <begin position="170"/>
        <end position="190"/>
    </location>
</feature>
<evidence type="ECO:0000256" key="2">
    <source>
        <dbReference type="ARBA" id="ARBA00022475"/>
    </source>
</evidence>
<keyword evidence="5 6" id="KW-0472">Membrane</keyword>
<evidence type="ECO:0000256" key="4">
    <source>
        <dbReference type="ARBA" id="ARBA00022989"/>
    </source>
</evidence>
<dbReference type="CDD" id="cd06581">
    <property type="entry name" value="TM_PBP1_LivM_like"/>
    <property type="match status" value="1"/>
</dbReference>
<evidence type="ECO:0000256" key="5">
    <source>
        <dbReference type="ARBA" id="ARBA00023136"/>
    </source>
</evidence>
<feature type="transmembrane region" description="Helical" evidence="6">
    <location>
        <begin position="32"/>
        <end position="52"/>
    </location>
</feature>
<dbReference type="InterPro" id="IPR043428">
    <property type="entry name" value="LivM-like"/>
</dbReference>
<reference evidence="7 8" key="1">
    <citation type="submission" date="2023-03" db="EMBL/GenBank/DDBJ databases">
        <title>Fodinicurvata sp. CAU 1616 isolated from sea sendiment.</title>
        <authorList>
            <person name="Kim W."/>
        </authorList>
    </citation>
    <scope>NUCLEOTIDE SEQUENCE [LARGE SCALE GENOMIC DNA]</scope>
    <source>
        <strain evidence="7 8">CAU 1616</strain>
    </source>
</reference>
<comment type="subcellular location">
    <subcellularLocation>
        <location evidence="1">Cell membrane</location>
        <topology evidence="1">Multi-pass membrane protein</topology>
    </subcellularLocation>
</comment>
<gene>
    <name evidence="7" type="ORF">P2G67_15865</name>
</gene>
<dbReference type="InterPro" id="IPR001851">
    <property type="entry name" value="ABC_transp_permease"/>
</dbReference>
<evidence type="ECO:0000256" key="1">
    <source>
        <dbReference type="ARBA" id="ARBA00004651"/>
    </source>
</evidence>
<dbReference type="Pfam" id="PF02653">
    <property type="entry name" value="BPD_transp_2"/>
    <property type="match status" value="1"/>
</dbReference>
<evidence type="ECO:0000256" key="3">
    <source>
        <dbReference type="ARBA" id="ARBA00022692"/>
    </source>
</evidence>
<dbReference type="PANTHER" id="PTHR30482">
    <property type="entry name" value="HIGH-AFFINITY BRANCHED-CHAIN AMINO ACID TRANSPORT SYSTEM PERMEASE"/>
    <property type="match status" value="1"/>
</dbReference>
<evidence type="ECO:0000313" key="7">
    <source>
        <dbReference type="EMBL" id="MDF2097453.1"/>
    </source>
</evidence>
<feature type="transmembrane region" description="Helical" evidence="6">
    <location>
        <begin position="220"/>
        <end position="242"/>
    </location>
</feature>
<evidence type="ECO:0000256" key="6">
    <source>
        <dbReference type="SAM" id="Phobius"/>
    </source>
</evidence>
<feature type="transmembrane region" description="Helical" evidence="6">
    <location>
        <begin position="89"/>
        <end position="108"/>
    </location>
</feature>
<keyword evidence="4 6" id="KW-1133">Transmembrane helix</keyword>
<sequence>MFKPLTLRTYLLVAALIALALALPHVIDDSYLLHLMILSIIFAIFASAWNLVTGFAGLKTFGHHAFFGIGAYASALLGINLGLSPWLTIWLAAVIAALAGVFIGTPILRIRSMPHVAIVTLAFAEIVRITISNLQGITRGELGLWGIPAFEGFMLPLIGEVVFNPSVKLWYYYLALGLLLLSIGLIALMMRSKVGLAVVAMRDGEDAAESLGINLARFKLLVFGVSAFLVGLAGAFYAHYVSILTPMAAVGPDLIILVIAMVLVGGLGTFSGPIIGAFVLTFLGESLRVLDDYRLLIYGALIILSIMFMPRGLATIGSFFRRRPAEARAD</sequence>
<keyword evidence="2" id="KW-1003">Cell membrane</keyword>
<feature type="transmembrane region" description="Helical" evidence="6">
    <location>
        <begin position="64"/>
        <end position="83"/>
    </location>
</feature>
<feature type="transmembrane region" description="Helical" evidence="6">
    <location>
        <begin position="254"/>
        <end position="283"/>
    </location>
</feature>
<name>A0ABT5YR45_9PROT</name>
<feature type="transmembrane region" description="Helical" evidence="6">
    <location>
        <begin position="295"/>
        <end position="314"/>
    </location>
</feature>
<keyword evidence="3 6" id="KW-0812">Transmembrane</keyword>
<dbReference type="PANTHER" id="PTHR30482:SF10">
    <property type="entry name" value="HIGH-AFFINITY BRANCHED-CHAIN AMINO ACID TRANSPORT PROTEIN BRAE"/>
    <property type="match status" value="1"/>
</dbReference>
<keyword evidence="8" id="KW-1185">Reference proteome</keyword>